<reference evidence="8" key="1">
    <citation type="submission" date="2006-12" db="EMBL/GenBank/DDBJ databases">
        <title>Complete sequence of chromosome 2 of Paracoccus denitrificans PD1222.</title>
        <authorList>
            <person name="Copeland A."/>
            <person name="Lucas S."/>
            <person name="Lapidus A."/>
            <person name="Barry K."/>
            <person name="Detter J.C."/>
            <person name="Glavina del Rio T."/>
            <person name="Hammon N."/>
            <person name="Israni S."/>
            <person name="Dalin E."/>
            <person name="Tice H."/>
            <person name="Pitluck S."/>
            <person name="Munk A.C."/>
            <person name="Brettin T."/>
            <person name="Bruce D."/>
            <person name="Han C."/>
            <person name="Tapia R."/>
            <person name="Gilna P."/>
            <person name="Schmutz J."/>
            <person name="Larimer F."/>
            <person name="Land M."/>
            <person name="Hauser L."/>
            <person name="Kyrpides N."/>
            <person name="Lykidis A."/>
            <person name="Spiro S."/>
            <person name="Richardson D.J."/>
            <person name="Moir J.W.B."/>
            <person name="Ferguson S.J."/>
            <person name="van Spanning R.J.M."/>
            <person name="Richardson P."/>
        </authorList>
    </citation>
    <scope>NUCLEOTIDE SEQUENCE [LARGE SCALE GENOMIC DNA]</scope>
    <source>
        <strain evidence="8">Pd 1222</strain>
    </source>
</reference>
<accession>A1B741</accession>
<dbReference type="InterPro" id="IPR006115">
    <property type="entry name" value="6PGDH_NADP-bd"/>
</dbReference>
<dbReference type="STRING" id="318586.Pden_3256"/>
<dbReference type="GO" id="GO:0050661">
    <property type="term" value="F:NADP binding"/>
    <property type="evidence" value="ECO:0007669"/>
    <property type="project" value="InterPro"/>
</dbReference>
<proteinExistence type="inferred from homology"/>
<protein>
    <submittedName>
        <fullName evidence="7">Tartronate semialdehyde reductase</fullName>
        <ecNumber evidence="7">1.1.1.60</ecNumber>
    </submittedName>
</protein>
<dbReference type="Pfam" id="PF14833">
    <property type="entry name" value="NAD_binding_11"/>
    <property type="match status" value="1"/>
</dbReference>
<dbReference type="Proteomes" id="UP000000361">
    <property type="component" value="Chromosome 2"/>
</dbReference>
<keyword evidence="8" id="KW-1185">Reference proteome</keyword>
<feature type="domain" description="6-phosphogluconate dehydrogenase NADP-binding" evidence="5">
    <location>
        <begin position="2"/>
        <end position="161"/>
    </location>
</feature>
<dbReference type="PANTHER" id="PTHR43060">
    <property type="entry name" value="3-HYDROXYISOBUTYRATE DEHYDROGENASE-LIKE 1, MITOCHONDRIAL-RELATED"/>
    <property type="match status" value="1"/>
</dbReference>
<dbReference type="InterPro" id="IPR008927">
    <property type="entry name" value="6-PGluconate_DH-like_C_sf"/>
</dbReference>
<evidence type="ECO:0000259" key="6">
    <source>
        <dbReference type="Pfam" id="PF14833"/>
    </source>
</evidence>
<keyword evidence="3" id="KW-0520">NAD</keyword>
<dbReference type="EC" id="1.1.1.60" evidence="7"/>
<dbReference type="EMBL" id="CP000490">
    <property type="protein sequence ID" value="ABL71335.1"/>
    <property type="molecule type" value="Genomic_DNA"/>
</dbReference>
<dbReference type="Pfam" id="PF03446">
    <property type="entry name" value="NAD_binding_2"/>
    <property type="match status" value="1"/>
</dbReference>
<dbReference type="InterPro" id="IPR036291">
    <property type="entry name" value="NAD(P)-bd_dom_sf"/>
</dbReference>
<dbReference type="RefSeq" id="WP_011749520.1">
    <property type="nucleotide sequence ID" value="NC_008687.1"/>
</dbReference>
<sequence>MKIGFIGLGKMGRGMAANLQTGGAALVVADLSRTAAEEFTVRGATWAETPADLARDCGIVFTSLPTPADVRNAGFGPRGLVEGMAPGTVWLDLSTNSVDVVRQIHAELAPKGIHFIDAPVSGGPAGAASGQLAIWCGGEREVYDRCLPWLEKMADQPRYIGDIGAGTIAKLVNNMASTAIISVLAEALSMGVKAGLEPGPLWEAIRTGAAGRMRMYDNIGRRFMQAKYDPPSFALRLIHKDASLALQVGRDFGVPMRLCTLVESDIREALNRGWGERDSQSYLALQQERAGIEPFRLSAEAVARIYAES</sequence>
<evidence type="ECO:0000313" key="7">
    <source>
        <dbReference type="EMBL" id="ABL71335.1"/>
    </source>
</evidence>
<dbReference type="PIRSF" id="PIRSF000103">
    <property type="entry name" value="HIBADH"/>
    <property type="match status" value="1"/>
</dbReference>
<dbReference type="eggNOG" id="COG2084">
    <property type="taxonomic scope" value="Bacteria"/>
</dbReference>
<dbReference type="InterPro" id="IPR015815">
    <property type="entry name" value="HIBADH-related"/>
</dbReference>
<dbReference type="SUPFAM" id="SSF51735">
    <property type="entry name" value="NAD(P)-binding Rossmann-fold domains"/>
    <property type="match status" value="1"/>
</dbReference>
<evidence type="ECO:0000256" key="2">
    <source>
        <dbReference type="ARBA" id="ARBA00023002"/>
    </source>
</evidence>
<dbReference type="GO" id="GO:0016054">
    <property type="term" value="P:organic acid catabolic process"/>
    <property type="evidence" value="ECO:0007669"/>
    <property type="project" value="UniProtKB-ARBA"/>
</dbReference>
<dbReference type="KEGG" id="pde:Pden_3256"/>
<dbReference type="EnsemblBacteria" id="ABL71335">
    <property type="protein sequence ID" value="ABL71335"/>
    <property type="gene ID" value="Pden_3256"/>
</dbReference>
<feature type="active site" evidence="4">
    <location>
        <position position="170"/>
    </location>
</feature>
<evidence type="ECO:0000313" key="8">
    <source>
        <dbReference type="Proteomes" id="UP000000361"/>
    </source>
</evidence>
<gene>
    <name evidence="7" type="ordered locus">Pden_3256</name>
</gene>
<dbReference type="AlphaFoldDB" id="A1B741"/>
<dbReference type="Gene3D" id="1.10.1040.10">
    <property type="entry name" value="N-(1-d-carboxylethyl)-l-norvaline Dehydrogenase, domain 2"/>
    <property type="match status" value="1"/>
</dbReference>
<dbReference type="InterPro" id="IPR002204">
    <property type="entry name" value="3-OH-isobutyrate_DH-rel_CS"/>
</dbReference>
<dbReference type="PROSITE" id="PS00895">
    <property type="entry name" value="3_HYDROXYISOBUT_DH"/>
    <property type="match status" value="1"/>
</dbReference>
<comment type="similarity">
    <text evidence="1">Belongs to the HIBADH-related family.</text>
</comment>
<dbReference type="InterPro" id="IPR013328">
    <property type="entry name" value="6PGD_dom2"/>
</dbReference>
<evidence type="ECO:0000259" key="5">
    <source>
        <dbReference type="Pfam" id="PF03446"/>
    </source>
</evidence>
<evidence type="ECO:0000256" key="4">
    <source>
        <dbReference type="PIRSR" id="PIRSR000103-1"/>
    </source>
</evidence>
<name>A1B741_PARDP</name>
<dbReference type="GO" id="GO:0008679">
    <property type="term" value="F:2-hydroxy-3-oxopropionate reductase activity"/>
    <property type="evidence" value="ECO:0007669"/>
    <property type="project" value="UniProtKB-EC"/>
</dbReference>
<dbReference type="SUPFAM" id="SSF48179">
    <property type="entry name" value="6-phosphogluconate dehydrogenase C-terminal domain-like"/>
    <property type="match status" value="1"/>
</dbReference>
<dbReference type="GO" id="GO:0051287">
    <property type="term" value="F:NAD binding"/>
    <property type="evidence" value="ECO:0007669"/>
    <property type="project" value="InterPro"/>
</dbReference>
<dbReference type="PANTHER" id="PTHR43060:SF15">
    <property type="entry name" value="3-HYDROXYISOBUTYRATE DEHYDROGENASE-LIKE 1, MITOCHONDRIAL-RELATED"/>
    <property type="match status" value="1"/>
</dbReference>
<feature type="domain" description="3-hydroxyisobutyrate dehydrogenase-like NAD-binding" evidence="6">
    <location>
        <begin position="164"/>
        <end position="283"/>
    </location>
</feature>
<evidence type="ECO:0000256" key="1">
    <source>
        <dbReference type="ARBA" id="ARBA00009080"/>
    </source>
</evidence>
<dbReference type="Gene3D" id="3.40.50.720">
    <property type="entry name" value="NAD(P)-binding Rossmann-like Domain"/>
    <property type="match status" value="1"/>
</dbReference>
<dbReference type="OrthoDB" id="9812907at2"/>
<dbReference type="GeneID" id="93452925"/>
<keyword evidence="2 7" id="KW-0560">Oxidoreductase</keyword>
<organism evidence="7 8">
    <name type="scientific">Paracoccus denitrificans (strain Pd 1222)</name>
    <dbReference type="NCBI Taxonomy" id="318586"/>
    <lineage>
        <taxon>Bacteria</taxon>
        <taxon>Pseudomonadati</taxon>
        <taxon>Pseudomonadota</taxon>
        <taxon>Alphaproteobacteria</taxon>
        <taxon>Rhodobacterales</taxon>
        <taxon>Paracoccaceae</taxon>
        <taxon>Paracoccus</taxon>
    </lineage>
</organism>
<evidence type="ECO:0000256" key="3">
    <source>
        <dbReference type="ARBA" id="ARBA00023027"/>
    </source>
</evidence>
<dbReference type="InterPro" id="IPR029154">
    <property type="entry name" value="HIBADH-like_NADP-bd"/>
</dbReference>
<dbReference type="HOGENOM" id="CLU_035117_1_0_5"/>